<feature type="compositionally biased region" description="Low complexity" evidence="1">
    <location>
        <begin position="423"/>
        <end position="488"/>
    </location>
</feature>
<comment type="caution">
    <text evidence="2">The sequence shown here is derived from an EMBL/GenBank/DDBJ whole genome shotgun (WGS) entry which is preliminary data.</text>
</comment>
<sequence>MTRASDDLQKALSGLKAAACAELGAQADTAARAIHDLADAVGADIANASDGSPSSFASALELARLAIELDLQGNAFYSASKKLDAVRAFLPASGEAVTAAEPATADEPQPAPVAEASAPFVAADAEPAQDGEEPSSSAAEETAPAEQATSEESVVEAVSAPADVEAAEPVPVEPAPESQPETASEQAAEALAAAVAQVAPDEVAVASWKPLPEGPSFDALSAASKTRVEEVAKSHGIETVHHHEAPAHLHENVAAAAEPASAPAPEDSAPEPRGVSFDDLAAEAKERVEEVAADYGIETVHHHEAPAHLHENVAAAEEPAPQPEASAPEPRGVSFDDLAAEAKERVEEVAADHGIETVHHHEAPAHLHDNAVISQDNEPQSSEAAQAYEPAADPSIEGVLQGGGDALGEAHARVEEIADRLESASAEASQPEAPAEPAETPAAVEPEVSVVAEEPQQEPIAAEAAPEAEPAEQPGDAQPEAAEAAAAESISARDVAEATHDLGSPAEAASEPVQEYGSRETRAEPQPVPVFAATQPSDVAEPAQPQEAAPSQSQAAAEPQPVPVYEAAQSREPVQEQPQEPASAKPAERQSKPQAQKTLFSLWLDMVFGKKK</sequence>
<evidence type="ECO:0000313" key="3">
    <source>
        <dbReference type="Proteomes" id="UP000623250"/>
    </source>
</evidence>
<feature type="compositionally biased region" description="Low complexity" evidence="1">
    <location>
        <begin position="539"/>
        <end position="568"/>
    </location>
</feature>
<feature type="compositionally biased region" description="Low complexity" evidence="1">
    <location>
        <begin position="255"/>
        <end position="267"/>
    </location>
</feature>
<name>A0A8I1GHA4_9HYPH</name>
<feature type="region of interest" description="Disordered" evidence="1">
    <location>
        <begin position="414"/>
        <end position="596"/>
    </location>
</feature>
<evidence type="ECO:0000256" key="1">
    <source>
        <dbReference type="SAM" id="MobiDB-lite"/>
    </source>
</evidence>
<feature type="region of interest" description="Disordered" evidence="1">
    <location>
        <begin position="255"/>
        <end position="274"/>
    </location>
</feature>
<proteinExistence type="predicted"/>
<evidence type="ECO:0000313" key="2">
    <source>
        <dbReference type="EMBL" id="MBJ7544823.1"/>
    </source>
</evidence>
<dbReference type="EMBL" id="JAEMUK010000081">
    <property type="protein sequence ID" value="MBJ7544823.1"/>
    <property type="molecule type" value="Genomic_DNA"/>
</dbReference>
<accession>A0A8I1GHA4</accession>
<organism evidence="2 3">
    <name type="scientific">Rhodomicrobium udaipurense</name>
    <dbReference type="NCBI Taxonomy" id="1202716"/>
    <lineage>
        <taxon>Bacteria</taxon>
        <taxon>Pseudomonadati</taxon>
        <taxon>Pseudomonadota</taxon>
        <taxon>Alphaproteobacteria</taxon>
        <taxon>Hyphomicrobiales</taxon>
        <taxon>Hyphomicrobiaceae</taxon>
        <taxon>Rhodomicrobium</taxon>
    </lineage>
</organism>
<dbReference type="RefSeq" id="WP_155955112.1">
    <property type="nucleotide sequence ID" value="NZ_JAEMUK010000081.1"/>
</dbReference>
<feature type="region of interest" description="Disordered" evidence="1">
    <location>
        <begin position="124"/>
        <end position="193"/>
    </location>
</feature>
<keyword evidence="3" id="KW-1185">Reference proteome</keyword>
<reference evidence="2 3" key="1">
    <citation type="submission" date="2020-12" db="EMBL/GenBank/DDBJ databases">
        <title>Revised draft genomes of Rhodomicrobium vannielii ATCC 17100 and Rhodomicrobium udaipurense JA643.</title>
        <authorList>
            <person name="Conners E.M."/>
            <person name="Davenport E.J."/>
            <person name="Bose A."/>
        </authorList>
    </citation>
    <scope>NUCLEOTIDE SEQUENCE [LARGE SCALE GENOMIC DNA]</scope>
    <source>
        <strain evidence="2 3">JA643</strain>
    </source>
</reference>
<dbReference type="Proteomes" id="UP000623250">
    <property type="component" value="Unassembled WGS sequence"/>
</dbReference>
<protein>
    <submittedName>
        <fullName evidence="2">Uncharacterized protein</fullName>
    </submittedName>
</protein>
<dbReference type="AlphaFoldDB" id="A0A8I1GHA4"/>
<gene>
    <name evidence="2" type="ORF">JDN41_14810</name>
</gene>
<feature type="compositionally biased region" description="Low complexity" evidence="1">
    <location>
        <begin position="134"/>
        <end position="193"/>
    </location>
</feature>